<dbReference type="EMBL" id="JAOSID010000016">
    <property type="protein sequence ID" value="MDO8168268.1"/>
    <property type="molecule type" value="Genomic_DNA"/>
</dbReference>
<comment type="caution">
    <text evidence="1">The sequence shown here is derived from an EMBL/GenBank/DDBJ whole genome shotgun (WGS) entry which is preliminary data.</text>
</comment>
<protein>
    <recommendedName>
        <fullName evidence="3">AAA family ATPase</fullName>
    </recommendedName>
</protein>
<sequence length="70" mass="8232">INHIKTQIQRLRDGHRAISLIIEGITKIGKTELIWAICKELERNKCMLQDFQNSHELVPFRSDFLDIKSK</sequence>
<keyword evidence="2" id="KW-1185">Reference proteome</keyword>
<accession>A0ABT9DE26</accession>
<evidence type="ECO:0000313" key="2">
    <source>
        <dbReference type="Proteomes" id="UP001172036"/>
    </source>
</evidence>
<dbReference type="RefSeq" id="WP_304515472.1">
    <property type="nucleotide sequence ID" value="NZ_JAOSID010000016.1"/>
</dbReference>
<evidence type="ECO:0000313" key="1">
    <source>
        <dbReference type="EMBL" id="MDO8168268.1"/>
    </source>
</evidence>
<reference evidence="1 2" key="1">
    <citation type="journal article" date="2023" name="Int. J. Syst. Evol. Microbiol.">
        <title>The observation of taxonomic boundaries for the 16SrII and 16SrXXV phytoplasmas using genome-based delimitation.</title>
        <authorList>
            <person name="Rodrigues Jardim B."/>
            <person name="Tran-Nguyen L.T.T."/>
            <person name="Gambley C."/>
            <person name="Al-Sadi A.M."/>
            <person name="Al-Subhi A.M."/>
            <person name="Foissac X."/>
            <person name="Salar P."/>
            <person name="Cai H."/>
            <person name="Yang J.Y."/>
            <person name="Davis R."/>
            <person name="Jones L."/>
            <person name="Rodoni B."/>
            <person name="Constable F.E."/>
        </authorList>
    </citation>
    <scope>NUCLEOTIDE SEQUENCE [LARGE SCALE GENOMIC DNA]</scope>
    <source>
        <strain evidence="1">BAWM-155c</strain>
    </source>
</reference>
<organism evidence="1 2">
    <name type="scientific">Candidatus Phytoplasma melaleucae</name>
    <dbReference type="NCBI Taxonomy" id="2982630"/>
    <lineage>
        <taxon>Bacteria</taxon>
        <taxon>Bacillati</taxon>
        <taxon>Mycoplasmatota</taxon>
        <taxon>Mollicutes</taxon>
        <taxon>Acholeplasmatales</taxon>
        <taxon>Acholeplasmataceae</taxon>
        <taxon>Candidatus Phytoplasma</taxon>
    </lineage>
</organism>
<feature type="non-terminal residue" evidence="1">
    <location>
        <position position="1"/>
    </location>
</feature>
<evidence type="ECO:0008006" key="3">
    <source>
        <dbReference type="Google" id="ProtNLM"/>
    </source>
</evidence>
<proteinExistence type="predicted"/>
<name>A0ABT9DE26_9MOLU</name>
<dbReference type="Proteomes" id="UP001172036">
    <property type="component" value="Unassembled WGS sequence"/>
</dbReference>
<gene>
    <name evidence="1" type="ORF">OC680_02155</name>
</gene>